<evidence type="ECO:0000313" key="3">
    <source>
        <dbReference type="Proteomes" id="UP001597365"/>
    </source>
</evidence>
<comment type="caution">
    <text evidence="2">The sequence shown here is derived from an EMBL/GenBank/DDBJ whole genome shotgun (WGS) entry which is preliminary data.</text>
</comment>
<evidence type="ECO:0000313" key="2">
    <source>
        <dbReference type="EMBL" id="MFD1831239.1"/>
    </source>
</evidence>
<feature type="compositionally biased region" description="Basic residues" evidence="1">
    <location>
        <begin position="1"/>
        <end position="29"/>
    </location>
</feature>
<reference evidence="3" key="1">
    <citation type="journal article" date="2019" name="Int. J. Syst. Evol. Microbiol.">
        <title>The Global Catalogue of Microorganisms (GCM) 10K type strain sequencing project: providing services to taxonomists for standard genome sequencing and annotation.</title>
        <authorList>
            <consortium name="The Broad Institute Genomics Platform"/>
            <consortium name="The Broad Institute Genome Sequencing Center for Infectious Disease"/>
            <person name="Wu L."/>
            <person name="Ma J."/>
        </authorList>
    </citation>
    <scope>NUCLEOTIDE SEQUENCE [LARGE SCALE GENOMIC DNA]</scope>
    <source>
        <strain evidence="3">CGMCC 4.7455</strain>
    </source>
</reference>
<sequence length="179" mass="20370">MPPWRLARRPRLPVRHRRSHRHHPSRCPRVRPGLGPFLSVDPLLLVDDPTQHNPYSYGNNNPADFTYPTGQEHEECVSGQYNCGYGYGGAGDLKKAEFGKNCERETKARGGTISSNCTTRQNTGYHHVYTRGSGVTHPTAARRAYSAQVEKQKRIECKRRVAEVQRKGEERNETLMDKL</sequence>
<protein>
    <recommendedName>
        <fullName evidence="4">RHS repeat-associated core domain-containing protein</fullName>
    </recommendedName>
</protein>
<feature type="region of interest" description="Disordered" evidence="1">
    <location>
        <begin position="1"/>
        <end position="30"/>
    </location>
</feature>
<name>A0ABW4PKK5_9ACTN</name>
<gene>
    <name evidence="2" type="ORF">ACFSJS_16450</name>
</gene>
<evidence type="ECO:0000256" key="1">
    <source>
        <dbReference type="SAM" id="MobiDB-lite"/>
    </source>
</evidence>
<dbReference type="Proteomes" id="UP001597365">
    <property type="component" value="Unassembled WGS sequence"/>
</dbReference>
<dbReference type="EMBL" id="JBHUFU010000009">
    <property type="protein sequence ID" value="MFD1831239.1"/>
    <property type="molecule type" value="Genomic_DNA"/>
</dbReference>
<evidence type="ECO:0008006" key="4">
    <source>
        <dbReference type="Google" id="ProtNLM"/>
    </source>
</evidence>
<dbReference type="RefSeq" id="WP_380900967.1">
    <property type="nucleotide sequence ID" value="NZ_JBHUFU010000009.1"/>
</dbReference>
<keyword evidence="3" id="KW-1185">Reference proteome</keyword>
<organism evidence="2 3">
    <name type="scientific">Streptomyces desertarenae</name>
    <dbReference type="NCBI Taxonomy" id="2666184"/>
    <lineage>
        <taxon>Bacteria</taxon>
        <taxon>Bacillati</taxon>
        <taxon>Actinomycetota</taxon>
        <taxon>Actinomycetes</taxon>
        <taxon>Kitasatosporales</taxon>
        <taxon>Streptomycetaceae</taxon>
        <taxon>Streptomyces</taxon>
    </lineage>
</organism>
<proteinExistence type="predicted"/>
<accession>A0ABW4PKK5</accession>